<evidence type="ECO:0000256" key="2">
    <source>
        <dbReference type="ARBA" id="ARBA00022980"/>
    </source>
</evidence>
<dbReference type="GO" id="GO:0022625">
    <property type="term" value="C:cytosolic large ribosomal subunit"/>
    <property type="evidence" value="ECO:0007669"/>
    <property type="project" value="TreeGrafter"/>
</dbReference>
<evidence type="ECO:0000313" key="6">
    <source>
        <dbReference type="EMBL" id="KKT11884.1"/>
    </source>
</evidence>
<dbReference type="InterPro" id="IPR001684">
    <property type="entry name" value="Ribosomal_bL27"/>
</dbReference>
<evidence type="ECO:0000256" key="3">
    <source>
        <dbReference type="ARBA" id="ARBA00023274"/>
    </source>
</evidence>
<dbReference type="Proteomes" id="UP000033907">
    <property type="component" value="Unassembled WGS sequence"/>
</dbReference>
<evidence type="ECO:0000256" key="1">
    <source>
        <dbReference type="ARBA" id="ARBA00010797"/>
    </source>
</evidence>
<dbReference type="PRINTS" id="PR00063">
    <property type="entry name" value="RIBOSOMALL27"/>
</dbReference>
<dbReference type="PROSITE" id="PS00831">
    <property type="entry name" value="RIBOSOMAL_L27"/>
    <property type="match status" value="1"/>
</dbReference>
<dbReference type="Gene3D" id="2.40.50.100">
    <property type="match status" value="1"/>
</dbReference>
<comment type="caution">
    <text evidence="6">The sequence shown here is derived from an EMBL/GenBank/DDBJ whole genome shotgun (WGS) entry which is preliminary data.</text>
</comment>
<dbReference type="SUPFAM" id="SSF110324">
    <property type="entry name" value="Ribosomal L27 protein-like"/>
    <property type="match status" value="1"/>
</dbReference>
<comment type="similarity">
    <text evidence="1">Belongs to the bacterial ribosomal protein bL27 family.</text>
</comment>
<dbReference type="PANTHER" id="PTHR15893">
    <property type="entry name" value="RIBOSOMAL PROTEIN L27"/>
    <property type="match status" value="1"/>
</dbReference>
<name>A0A0G1HLZ1_9BACT</name>
<keyword evidence="3" id="KW-0687">Ribonucleoprotein</keyword>
<dbReference type="InterPro" id="IPR018261">
    <property type="entry name" value="Ribosomal_bL27_CS"/>
</dbReference>
<dbReference type="EMBL" id="LCGH01000001">
    <property type="protein sequence ID" value="KKT11884.1"/>
    <property type="molecule type" value="Genomic_DNA"/>
</dbReference>
<dbReference type="Pfam" id="PF01016">
    <property type="entry name" value="Ribosomal_L27"/>
    <property type="match status" value="1"/>
</dbReference>
<dbReference type="NCBIfam" id="TIGR00062">
    <property type="entry name" value="L27"/>
    <property type="match status" value="1"/>
</dbReference>
<reference evidence="6 7" key="1">
    <citation type="journal article" date="2015" name="Nature">
        <title>rRNA introns, odd ribosomes, and small enigmatic genomes across a large radiation of phyla.</title>
        <authorList>
            <person name="Brown C.T."/>
            <person name="Hug L.A."/>
            <person name="Thomas B.C."/>
            <person name="Sharon I."/>
            <person name="Castelle C.J."/>
            <person name="Singh A."/>
            <person name="Wilkins M.J."/>
            <person name="Williams K.H."/>
            <person name="Banfield J.F."/>
        </authorList>
    </citation>
    <scope>NUCLEOTIDE SEQUENCE [LARGE SCALE GENOMIC DNA]</scope>
</reference>
<evidence type="ECO:0000256" key="4">
    <source>
        <dbReference type="ARBA" id="ARBA00035175"/>
    </source>
</evidence>
<keyword evidence="2 6" id="KW-0689">Ribosomal protein</keyword>
<protein>
    <recommendedName>
        <fullName evidence="4">Large ribosomal subunit protein bL27</fullName>
    </recommendedName>
    <alternativeName>
        <fullName evidence="5">50S ribosomal protein L27</fullName>
    </alternativeName>
</protein>
<dbReference type="AlphaFoldDB" id="A0A0G1HLZ1"/>
<proteinExistence type="inferred from homology"/>
<dbReference type="PANTHER" id="PTHR15893:SF0">
    <property type="entry name" value="LARGE RIBOSOMAL SUBUNIT PROTEIN BL27M"/>
    <property type="match status" value="1"/>
</dbReference>
<evidence type="ECO:0000256" key="5">
    <source>
        <dbReference type="ARBA" id="ARBA00035477"/>
    </source>
</evidence>
<organism evidence="6 7">
    <name type="scientific">Candidatus Nomurabacteria bacterium GW2011_GWF2_43_24</name>
    <dbReference type="NCBI Taxonomy" id="1618778"/>
    <lineage>
        <taxon>Bacteria</taxon>
        <taxon>Candidatus Nomuraibacteriota</taxon>
    </lineage>
</organism>
<dbReference type="PATRIC" id="fig|1618778.3.peg.98"/>
<evidence type="ECO:0000313" key="7">
    <source>
        <dbReference type="Proteomes" id="UP000033907"/>
    </source>
</evidence>
<dbReference type="GO" id="GO:0006412">
    <property type="term" value="P:translation"/>
    <property type="evidence" value="ECO:0007669"/>
    <property type="project" value="InterPro"/>
</dbReference>
<accession>A0A0G1HLZ1</accession>
<gene>
    <name evidence="6" type="ORF">UV91_C0001G0096</name>
</gene>
<sequence>MAHRKAGGTAKNLRDSNPKYLGIKLADGQKAQSGSIIVRQRGTPIMAGNNVSTGRDHTLFSLKDGTVKFGSKRKTSFHGRIIVKKTVNII</sequence>
<dbReference type="GO" id="GO:0003735">
    <property type="term" value="F:structural constituent of ribosome"/>
    <property type="evidence" value="ECO:0007669"/>
    <property type="project" value="InterPro"/>
</dbReference>